<evidence type="ECO:0000256" key="6">
    <source>
        <dbReference type="ARBA" id="ARBA00022847"/>
    </source>
</evidence>
<feature type="transmembrane region" description="Helical" evidence="14">
    <location>
        <begin position="276"/>
        <end position="300"/>
    </location>
</feature>
<dbReference type="Proteomes" id="UP000321749">
    <property type="component" value="Unassembled WGS sequence"/>
</dbReference>
<comment type="function">
    <text evidence="14">Catalyzes the sodium-dependent uptake of extracellular L-proline.</text>
</comment>
<feature type="transmembrane region" description="Helical" evidence="14">
    <location>
        <begin position="320"/>
        <end position="349"/>
    </location>
</feature>
<evidence type="ECO:0000256" key="13">
    <source>
        <dbReference type="RuleBase" id="RU362091"/>
    </source>
</evidence>
<dbReference type="Pfam" id="PF00474">
    <property type="entry name" value="SSF"/>
    <property type="match status" value="1"/>
</dbReference>
<evidence type="ECO:0000256" key="12">
    <source>
        <dbReference type="ARBA" id="ARBA00033708"/>
    </source>
</evidence>
<dbReference type="CDD" id="cd11475">
    <property type="entry name" value="SLC5sbd_PutP"/>
    <property type="match status" value="1"/>
</dbReference>
<dbReference type="GO" id="GO:0031402">
    <property type="term" value="F:sodium ion binding"/>
    <property type="evidence" value="ECO:0007669"/>
    <property type="project" value="UniProtKB-UniRule"/>
</dbReference>
<protein>
    <recommendedName>
        <fullName evidence="14">Sodium/proline symporter</fullName>
    </recommendedName>
    <alternativeName>
        <fullName evidence="14">Proline permease</fullName>
    </alternativeName>
</protein>
<dbReference type="NCBIfam" id="TIGR02121">
    <property type="entry name" value="Na_Pro_sym"/>
    <property type="match status" value="1"/>
</dbReference>
<evidence type="ECO:0000256" key="3">
    <source>
        <dbReference type="ARBA" id="ARBA00022448"/>
    </source>
</evidence>
<keyword evidence="9 14" id="KW-0406">Ion transport</keyword>
<evidence type="ECO:0000256" key="11">
    <source>
        <dbReference type="ARBA" id="ARBA00023201"/>
    </source>
</evidence>
<dbReference type="AlphaFoldDB" id="A0AA87RHK8"/>
<feature type="region of interest" description="Disordered" evidence="15">
    <location>
        <begin position="512"/>
        <end position="533"/>
    </location>
</feature>
<dbReference type="NCBIfam" id="TIGR00813">
    <property type="entry name" value="sss"/>
    <property type="match status" value="1"/>
</dbReference>
<evidence type="ECO:0000256" key="5">
    <source>
        <dbReference type="ARBA" id="ARBA00022692"/>
    </source>
</evidence>
<keyword evidence="17" id="KW-1185">Reference proteome</keyword>
<evidence type="ECO:0000256" key="1">
    <source>
        <dbReference type="ARBA" id="ARBA00004651"/>
    </source>
</evidence>
<evidence type="ECO:0000313" key="16">
    <source>
        <dbReference type="EMBL" id="GEK80679.1"/>
    </source>
</evidence>
<proteinExistence type="inferred from homology"/>
<gene>
    <name evidence="16" type="primary">putP</name>
    <name evidence="16" type="ORF">ABA31_20300</name>
</gene>
<name>A0AA87RHK8_9MICO</name>
<dbReference type="InterPro" id="IPR050277">
    <property type="entry name" value="Sodium:Solute_Symporter"/>
</dbReference>
<feature type="transmembrane region" description="Helical" evidence="14">
    <location>
        <begin position="425"/>
        <end position="444"/>
    </location>
</feature>
<feature type="transmembrane region" description="Helical" evidence="14">
    <location>
        <begin position="161"/>
        <end position="183"/>
    </location>
</feature>
<comment type="caution">
    <text evidence="16">The sequence shown here is derived from an EMBL/GenBank/DDBJ whole genome shotgun (WGS) entry which is preliminary data.</text>
</comment>
<evidence type="ECO:0000256" key="2">
    <source>
        <dbReference type="ARBA" id="ARBA00006434"/>
    </source>
</evidence>
<keyword evidence="5 14" id="KW-0812">Transmembrane</keyword>
<keyword evidence="11 14" id="KW-0739">Sodium transport</keyword>
<dbReference type="PANTHER" id="PTHR48086">
    <property type="entry name" value="SODIUM/PROLINE SYMPORTER-RELATED"/>
    <property type="match status" value="1"/>
</dbReference>
<keyword evidence="3 14" id="KW-0813">Transport</keyword>
<evidence type="ECO:0000313" key="17">
    <source>
        <dbReference type="Proteomes" id="UP000321749"/>
    </source>
</evidence>
<feature type="transmembrane region" description="Helical" evidence="14">
    <location>
        <begin position="397"/>
        <end position="418"/>
    </location>
</feature>
<dbReference type="PANTHER" id="PTHR48086:SF3">
    <property type="entry name" value="SODIUM_PROLINE SYMPORTER"/>
    <property type="match status" value="1"/>
</dbReference>
<evidence type="ECO:0000256" key="14">
    <source>
        <dbReference type="RuleBase" id="RU366012"/>
    </source>
</evidence>
<feature type="transmembrane region" description="Helical" evidence="14">
    <location>
        <begin position="6"/>
        <end position="25"/>
    </location>
</feature>
<feature type="transmembrane region" description="Helical" evidence="14">
    <location>
        <begin position="68"/>
        <end position="88"/>
    </location>
</feature>
<keyword evidence="7 14" id="KW-1133">Transmembrane helix</keyword>
<dbReference type="GO" id="GO:0015193">
    <property type="term" value="F:L-proline transmembrane transporter activity"/>
    <property type="evidence" value="ECO:0007669"/>
    <property type="project" value="TreeGrafter"/>
</dbReference>
<evidence type="ECO:0000256" key="9">
    <source>
        <dbReference type="ARBA" id="ARBA00023065"/>
    </source>
</evidence>
<comment type="catalytic activity">
    <reaction evidence="12">
        <text>L-proline(in) + Na(+)(in) = L-proline(out) + Na(+)(out)</text>
        <dbReference type="Rhea" id="RHEA:28967"/>
        <dbReference type="ChEBI" id="CHEBI:29101"/>
        <dbReference type="ChEBI" id="CHEBI:60039"/>
    </reaction>
</comment>
<evidence type="ECO:0000256" key="8">
    <source>
        <dbReference type="ARBA" id="ARBA00023053"/>
    </source>
</evidence>
<feature type="transmembrane region" description="Helical" evidence="14">
    <location>
        <begin position="464"/>
        <end position="486"/>
    </location>
</feature>
<feature type="transmembrane region" description="Helical" evidence="14">
    <location>
        <begin position="195"/>
        <end position="216"/>
    </location>
</feature>
<accession>A0AA87RHK8</accession>
<dbReference type="RefSeq" id="WP_146795170.1">
    <property type="nucleotide sequence ID" value="NZ_BJUU01000012.1"/>
</dbReference>
<dbReference type="GO" id="GO:0015824">
    <property type="term" value="P:proline transport"/>
    <property type="evidence" value="ECO:0007669"/>
    <property type="project" value="UniProtKB-UniRule"/>
</dbReference>
<feature type="transmembrane region" description="Helical" evidence="14">
    <location>
        <begin position="236"/>
        <end position="255"/>
    </location>
</feature>
<keyword evidence="6 14" id="KW-0769">Symport</keyword>
<dbReference type="GO" id="GO:0005298">
    <property type="term" value="F:proline:sodium symporter activity"/>
    <property type="evidence" value="ECO:0007669"/>
    <property type="project" value="UniProtKB-UniRule"/>
</dbReference>
<keyword evidence="10 14" id="KW-0472">Membrane</keyword>
<dbReference type="EMBL" id="BJUU01000012">
    <property type="protein sequence ID" value="GEK80679.1"/>
    <property type="molecule type" value="Genomic_DNA"/>
</dbReference>
<organism evidence="16 17">
    <name type="scientific">Agrococcus baldri</name>
    <dbReference type="NCBI Taxonomy" id="153730"/>
    <lineage>
        <taxon>Bacteria</taxon>
        <taxon>Bacillati</taxon>
        <taxon>Actinomycetota</taxon>
        <taxon>Actinomycetes</taxon>
        <taxon>Micrococcales</taxon>
        <taxon>Microbacteriaceae</taxon>
        <taxon>Agrococcus</taxon>
    </lineage>
</organism>
<feature type="transmembrane region" description="Helical" evidence="14">
    <location>
        <begin position="370"/>
        <end position="391"/>
    </location>
</feature>
<dbReference type="InterPro" id="IPR001734">
    <property type="entry name" value="Na/solute_symporter"/>
</dbReference>
<keyword evidence="14" id="KW-0029">Amino-acid transport</keyword>
<evidence type="ECO:0000256" key="7">
    <source>
        <dbReference type="ARBA" id="ARBA00022989"/>
    </source>
</evidence>
<keyword evidence="8 14" id="KW-0915">Sodium</keyword>
<keyword evidence="4 14" id="KW-1003">Cell membrane</keyword>
<dbReference type="Gene3D" id="1.20.1730.10">
    <property type="entry name" value="Sodium/glucose cotransporter"/>
    <property type="match status" value="1"/>
</dbReference>
<reference evidence="16 17" key="1">
    <citation type="submission" date="2019-07" db="EMBL/GenBank/DDBJ databases">
        <title>Whole genome shotgun sequence of Agrococcus baldri NBRC 103055.</title>
        <authorList>
            <person name="Hosoyama A."/>
            <person name="Uohara A."/>
            <person name="Ohji S."/>
            <person name="Ichikawa N."/>
        </authorList>
    </citation>
    <scope>NUCLEOTIDE SEQUENCE [LARGE SCALE GENOMIC DNA]</scope>
    <source>
        <strain evidence="16 17">NBRC 103055</strain>
    </source>
</reference>
<dbReference type="PROSITE" id="PS00457">
    <property type="entry name" value="NA_SOLUT_SYMP_2"/>
    <property type="match status" value="1"/>
</dbReference>
<evidence type="ECO:0000256" key="15">
    <source>
        <dbReference type="SAM" id="MobiDB-lite"/>
    </source>
</evidence>
<dbReference type="PROSITE" id="PS50283">
    <property type="entry name" value="NA_SOLUT_SYMP_3"/>
    <property type="match status" value="1"/>
</dbReference>
<evidence type="ECO:0000256" key="10">
    <source>
        <dbReference type="ARBA" id="ARBA00023136"/>
    </source>
</evidence>
<dbReference type="GO" id="GO:0005886">
    <property type="term" value="C:plasma membrane"/>
    <property type="evidence" value="ECO:0007669"/>
    <property type="project" value="UniProtKB-SubCell"/>
</dbReference>
<evidence type="ECO:0000256" key="4">
    <source>
        <dbReference type="ARBA" id="ARBA00022475"/>
    </source>
</evidence>
<comment type="similarity">
    <text evidence="2 13">Belongs to the sodium:solute symporter (SSF) (TC 2.A.21) family.</text>
</comment>
<dbReference type="InterPro" id="IPR018212">
    <property type="entry name" value="Na/solute_symporter_CS"/>
</dbReference>
<sequence length="533" mass="56397">MSDITFQLLAVGLYFAAMIAIGIYAARKTKSHEDYMLAGRDLNPFTAALSAGASDMSGWLMMGLPGAIYAAGLIEAWIAIGLTIGAFLNWQFVAPRLRAYTEVSNNSITIPSFFENRLRDRTRLLRLVSGVVILVFFTFYVSSGMVAGGVFFESSFGAPYMWGMLLVSGVTLLYTLFGGFLGASLTDVVQGLMMFLALILIPVIAFFTVGGLAGVQEGIEASGAELTGLFPADMTGLVWLGVISSLAWGLGYVGQPHIIVRFMALKDVHSAKAGRNIGISWMIISLIGAVVCGFVGIAYVQQNGITLENPETVVLVMAQALMHPFVAGLILAAVLAAIMSTISSQLIVCSSALVEDLFQVFVKQQPSQKVLVILGRACVLLVALVAAVLALNPSDTILGLVGFAWAGFGAAFGPIVLLSLFWRKLTNWGALVGMIVGAATVFIWDAIEQANTLDGVVATGFEFFTLYEIVPGFFLNLLVAVVISLATHKHDADVDDEFTRTGSMVALGNAGKAHAGDGAHVSPGASADRDALP</sequence>
<feature type="transmembrane region" description="Helical" evidence="14">
    <location>
        <begin position="124"/>
        <end position="141"/>
    </location>
</feature>
<dbReference type="InterPro" id="IPR011851">
    <property type="entry name" value="Na/Pro_symporter"/>
</dbReference>
<comment type="subcellular location">
    <subcellularLocation>
        <location evidence="1 14">Cell membrane</location>
        <topology evidence="1 14">Multi-pass membrane protein</topology>
    </subcellularLocation>
</comment>
<dbReference type="InterPro" id="IPR038377">
    <property type="entry name" value="Na/Glc_symporter_sf"/>
</dbReference>